<dbReference type="Proteomes" id="UP000632454">
    <property type="component" value="Unassembled WGS sequence"/>
</dbReference>
<organism evidence="2 3">
    <name type="scientific">Williamsia phyllosphaerae</name>
    <dbReference type="NCBI Taxonomy" id="885042"/>
    <lineage>
        <taxon>Bacteria</taxon>
        <taxon>Bacillati</taxon>
        <taxon>Actinomycetota</taxon>
        <taxon>Actinomycetes</taxon>
        <taxon>Mycobacteriales</taxon>
        <taxon>Nocardiaceae</taxon>
        <taxon>Williamsia</taxon>
    </lineage>
</organism>
<evidence type="ECO:0000256" key="1">
    <source>
        <dbReference type="SAM" id="Phobius"/>
    </source>
</evidence>
<dbReference type="RefSeq" id="WP_188488574.1">
    <property type="nucleotide sequence ID" value="NZ_BMCS01000001.1"/>
</dbReference>
<proteinExistence type="predicted"/>
<name>A0ABQ1UK65_9NOCA</name>
<keyword evidence="1" id="KW-0472">Membrane</keyword>
<dbReference type="Gene3D" id="3.10.450.50">
    <property type="match status" value="1"/>
</dbReference>
<dbReference type="EMBL" id="BMCS01000001">
    <property type="protein sequence ID" value="GGF21072.1"/>
    <property type="molecule type" value="Genomic_DNA"/>
</dbReference>
<feature type="transmembrane region" description="Helical" evidence="1">
    <location>
        <begin position="23"/>
        <end position="47"/>
    </location>
</feature>
<evidence type="ECO:0008006" key="4">
    <source>
        <dbReference type="Google" id="ProtNLM"/>
    </source>
</evidence>
<reference evidence="3" key="1">
    <citation type="journal article" date="2019" name="Int. J. Syst. Evol. Microbiol.">
        <title>The Global Catalogue of Microorganisms (GCM) 10K type strain sequencing project: providing services to taxonomists for standard genome sequencing and annotation.</title>
        <authorList>
            <consortium name="The Broad Institute Genomics Platform"/>
            <consortium name="The Broad Institute Genome Sequencing Center for Infectious Disease"/>
            <person name="Wu L."/>
            <person name="Ma J."/>
        </authorList>
    </citation>
    <scope>NUCLEOTIDE SEQUENCE [LARGE SCALE GENOMIC DNA]</scope>
    <source>
        <strain evidence="3">CCM 7855</strain>
    </source>
</reference>
<gene>
    <name evidence="2" type="ORF">GCM10007298_16270</name>
</gene>
<keyword evidence="1" id="KW-0812">Transmembrane</keyword>
<keyword evidence="3" id="KW-1185">Reference proteome</keyword>
<comment type="caution">
    <text evidence="2">The sequence shown here is derived from an EMBL/GenBank/DDBJ whole genome shotgun (WGS) entry which is preliminary data.</text>
</comment>
<keyword evidence="1" id="KW-1133">Transmembrane helix</keyword>
<protein>
    <recommendedName>
        <fullName evidence="4">Lumazine-binding protein</fullName>
    </recommendedName>
</protein>
<evidence type="ECO:0000313" key="3">
    <source>
        <dbReference type="Proteomes" id="UP000632454"/>
    </source>
</evidence>
<sequence>MATTDSSVNPSGPDTPDDPGWKAAWPFLIAVVIVVLALGAIGLFHFVRPASERLTDTAKITHAINDYYTAKNSITYDKFRDASCETDQKASTFPSAATFRDAAQRSRDEHGNIVVTDITETAVNGASATANMHWNYNKNPSNQVLPLSLVKQGDDWKVCGPKGP</sequence>
<accession>A0ABQ1UK65</accession>
<evidence type="ECO:0000313" key="2">
    <source>
        <dbReference type="EMBL" id="GGF21072.1"/>
    </source>
</evidence>